<dbReference type="InterPro" id="IPR000644">
    <property type="entry name" value="CBS_dom"/>
</dbReference>
<dbReference type="SMART" id="SM00116">
    <property type="entry name" value="CBS"/>
    <property type="match status" value="2"/>
</dbReference>
<dbReference type="EMBL" id="BAAAQR010000003">
    <property type="protein sequence ID" value="GAA2142852.1"/>
    <property type="molecule type" value="Genomic_DNA"/>
</dbReference>
<feature type="domain" description="CBS" evidence="3">
    <location>
        <begin position="7"/>
        <end position="63"/>
    </location>
</feature>
<accession>A0ABN2ZIP9</accession>
<evidence type="ECO:0000256" key="2">
    <source>
        <dbReference type="PROSITE-ProRule" id="PRU00703"/>
    </source>
</evidence>
<proteinExistence type="predicted"/>
<evidence type="ECO:0000256" key="1">
    <source>
        <dbReference type="ARBA" id="ARBA00022737"/>
    </source>
</evidence>
<sequence length="201" mass="21392">MLVRELMTSPAVTVRPDATVKEAARLLTEHGITAMPVVDERGALVGVVSEADLIRDTVMPDPRAHERPVQLASGVFGTQVSDVMSHFPLSVRTDGDLAAAAELMTGTAVKSLPVVEGGVVVGVVSRRDIVAVLARSDQRIEAEVDELLRSAGVEADVEVFDGVVVLDGPGEQHQQEMVRVLVSTVQGVVGVRFGRRPARRS</sequence>
<gene>
    <name evidence="4" type="ORF">GCM10009844_14510</name>
</gene>
<protein>
    <submittedName>
        <fullName evidence="4">CBS domain-containing protein</fullName>
    </submittedName>
</protein>
<evidence type="ECO:0000313" key="5">
    <source>
        <dbReference type="Proteomes" id="UP001501771"/>
    </source>
</evidence>
<evidence type="ECO:0000259" key="3">
    <source>
        <dbReference type="PROSITE" id="PS51371"/>
    </source>
</evidence>
<comment type="caution">
    <text evidence="4">The sequence shown here is derived from an EMBL/GenBank/DDBJ whole genome shotgun (WGS) entry which is preliminary data.</text>
</comment>
<dbReference type="RefSeq" id="WP_344149580.1">
    <property type="nucleotide sequence ID" value="NZ_BAAAQR010000003.1"/>
</dbReference>
<dbReference type="Proteomes" id="UP001501771">
    <property type="component" value="Unassembled WGS sequence"/>
</dbReference>
<dbReference type="InterPro" id="IPR051462">
    <property type="entry name" value="CBS_domain-containing"/>
</dbReference>
<dbReference type="Gene3D" id="3.10.580.10">
    <property type="entry name" value="CBS-domain"/>
    <property type="match status" value="1"/>
</dbReference>
<dbReference type="PANTHER" id="PTHR48108:SF26">
    <property type="entry name" value="CBS DOMAIN-CONTAINING PROTEIN DDB_G0289609"/>
    <property type="match status" value="1"/>
</dbReference>
<keyword evidence="5" id="KW-1185">Reference proteome</keyword>
<keyword evidence="2" id="KW-0129">CBS domain</keyword>
<keyword evidence="1" id="KW-0677">Repeat</keyword>
<dbReference type="PROSITE" id="PS51371">
    <property type="entry name" value="CBS"/>
    <property type="match status" value="2"/>
</dbReference>
<dbReference type="PANTHER" id="PTHR48108">
    <property type="entry name" value="CBS DOMAIN-CONTAINING PROTEIN CBSX2, CHLOROPLASTIC"/>
    <property type="match status" value="1"/>
</dbReference>
<dbReference type="SUPFAM" id="SSF54631">
    <property type="entry name" value="CBS-domain pair"/>
    <property type="match status" value="1"/>
</dbReference>
<name>A0ABN2ZIP9_9ACTN</name>
<dbReference type="InterPro" id="IPR046342">
    <property type="entry name" value="CBS_dom_sf"/>
</dbReference>
<feature type="domain" description="CBS" evidence="3">
    <location>
        <begin position="84"/>
        <end position="139"/>
    </location>
</feature>
<evidence type="ECO:0000313" key="4">
    <source>
        <dbReference type="EMBL" id="GAA2142852.1"/>
    </source>
</evidence>
<dbReference type="Pfam" id="PF00571">
    <property type="entry name" value="CBS"/>
    <property type="match status" value="2"/>
</dbReference>
<reference evidence="4 5" key="1">
    <citation type="journal article" date="2019" name="Int. J. Syst. Evol. Microbiol.">
        <title>The Global Catalogue of Microorganisms (GCM) 10K type strain sequencing project: providing services to taxonomists for standard genome sequencing and annotation.</title>
        <authorList>
            <consortium name="The Broad Institute Genomics Platform"/>
            <consortium name="The Broad Institute Genome Sequencing Center for Infectious Disease"/>
            <person name="Wu L."/>
            <person name="Ma J."/>
        </authorList>
    </citation>
    <scope>NUCLEOTIDE SEQUENCE [LARGE SCALE GENOMIC DNA]</scope>
    <source>
        <strain evidence="4 5">JCM 16022</strain>
    </source>
</reference>
<organism evidence="4 5">
    <name type="scientific">Nocardioides koreensis</name>
    <dbReference type="NCBI Taxonomy" id="433651"/>
    <lineage>
        <taxon>Bacteria</taxon>
        <taxon>Bacillati</taxon>
        <taxon>Actinomycetota</taxon>
        <taxon>Actinomycetes</taxon>
        <taxon>Propionibacteriales</taxon>
        <taxon>Nocardioidaceae</taxon>
        <taxon>Nocardioides</taxon>
    </lineage>
</organism>